<dbReference type="SUPFAM" id="SSF53335">
    <property type="entry name" value="S-adenosyl-L-methionine-dependent methyltransferases"/>
    <property type="match status" value="1"/>
</dbReference>
<keyword evidence="3" id="KW-0808">Transferase</keyword>
<comment type="similarity">
    <text evidence="1">Belongs to the methyltransferase superfamily.</text>
</comment>
<dbReference type="Proteomes" id="UP000246740">
    <property type="component" value="Unassembled WGS sequence"/>
</dbReference>
<accession>A0A317XLL4</accession>
<gene>
    <name evidence="4" type="ORF">BCV70DRAFT_126172</name>
</gene>
<protein>
    <submittedName>
        <fullName evidence="4">Uncharacterized protein</fullName>
    </submittedName>
</protein>
<dbReference type="GO" id="GO:0008168">
    <property type="term" value="F:methyltransferase activity"/>
    <property type="evidence" value="ECO:0007669"/>
    <property type="project" value="UniProtKB-KW"/>
</dbReference>
<sequence>MSLTAERNEQFSEQAYWEQRYQDDSEPDFDWFKTYQDLEPILTSTIGAKTSRILMLGCGNSTLSGDMYSAGYEQIVNIDYSRTCIARQSLRYPRQTWHVVDITQLTASQDTVDQLGGLGSFDIGLDKGTLDALIAQPRGSDPWNLPSNLEEKVDMYLRGTYQLLKPAGKFVYITFGQPHFRLNLLSKLDWIVETQSLGDMFHYYVYICTKPSGPQDGGSMID</sequence>
<dbReference type="GO" id="GO:0032259">
    <property type="term" value="P:methylation"/>
    <property type="evidence" value="ECO:0007669"/>
    <property type="project" value="UniProtKB-KW"/>
</dbReference>
<keyword evidence="2" id="KW-0489">Methyltransferase</keyword>
<evidence type="ECO:0000256" key="2">
    <source>
        <dbReference type="ARBA" id="ARBA00022603"/>
    </source>
</evidence>
<dbReference type="InterPro" id="IPR029063">
    <property type="entry name" value="SAM-dependent_MTases_sf"/>
</dbReference>
<evidence type="ECO:0000313" key="5">
    <source>
        <dbReference type="Proteomes" id="UP000246740"/>
    </source>
</evidence>
<evidence type="ECO:0000256" key="3">
    <source>
        <dbReference type="ARBA" id="ARBA00022679"/>
    </source>
</evidence>
<evidence type="ECO:0000313" key="4">
    <source>
        <dbReference type="EMBL" id="PWY99205.1"/>
    </source>
</evidence>
<dbReference type="STRING" id="1882483.A0A317XLL4"/>
<dbReference type="EMBL" id="KZ819196">
    <property type="protein sequence ID" value="PWY99205.1"/>
    <property type="molecule type" value="Genomic_DNA"/>
</dbReference>
<reference evidence="4 5" key="1">
    <citation type="journal article" date="2018" name="Mol. Biol. Evol.">
        <title>Broad Genomic Sampling Reveals a Smut Pathogenic Ancestry of the Fungal Clade Ustilaginomycotina.</title>
        <authorList>
            <person name="Kijpornyongpan T."/>
            <person name="Mondo S.J."/>
            <person name="Barry K."/>
            <person name="Sandor L."/>
            <person name="Lee J."/>
            <person name="Lipzen A."/>
            <person name="Pangilinan J."/>
            <person name="LaButti K."/>
            <person name="Hainaut M."/>
            <person name="Henrissat B."/>
            <person name="Grigoriev I.V."/>
            <person name="Spatafora J.W."/>
            <person name="Aime M.C."/>
        </authorList>
    </citation>
    <scope>NUCLEOTIDE SEQUENCE [LARGE SCALE GENOMIC DNA]</scope>
    <source>
        <strain evidence="4 5">MCA 3645</strain>
    </source>
</reference>
<dbReference type="InParanoid" id="A0A317XLL4"/>
<keyword evidence="5" id="KW-1185">Reference proteome</keyword>
<dbReference type="AlphaFoldDB" id="A0A317XLL4"/>
<dbReference type="PANTHER" id="PTHR12176">
    <property type="entry name" value="SAM-DEPENDENT METHYLTRANSFERASE SUPERFAMILY PROTEIN"/>
    <property type="match status" value="1"/>
</dbReference>
<dbReference type="Gene3D" id="3.40.50.150">
    <property type="entry name" value="Vaccinia Virus protein VP39"/>
    <property type="match status" value="1"/>
</dbReference>
<name>A0A317XLL4_9BASI</name>
<dbReference type="InterPro" id="IPR051419">
    <property type="entry name" value="Lys/N-term_MeTrsfase_sf"/>
</dbReference>
<dbReference type="PANTHER" id="PTHR12176:SF80">
    <property type="entry name" value="EEF1A LYSINE METHYLTRANSFERASE 4"/>
    <property type="match status" value="1"/>
</dbReference>
<dbReference type="OrthoDB" id="411785at2759"/>
<proteinExistence type="inferred from homology"/>
<organism evidence="4 5">
    <name type="scientific">Testicularia cyperi</name>
    <dbReference type="NCBI Taxonomy" id="1882483"/>
    <lineage>
        <taxon>Eukaryota</taxon>
        <taxon>Fungi</taxon>
        <taxon>Dikarya</taxon>
        <taxon>Basidiomycota</taxon>
        <taxon>Ustilaginomycotina</taxon>
        <taxon>Ustilaginomycetes</taxon>
        <taxon>Ustilaginales</taxon>
        <taxon>Anthracoideaceae</taxon>
        <taxon>Testicularia</taxon>
    </lineage>
</organism>
<evidence type="ECO:0000256" key="1">
    <source>
        <dbReference type="ARBA" id="ARBA00008361"/>
    </source>
</evidence>